<evidence type="ECO:0000313" key="3">
    <source>
        <dbReference type="EMBL" id="MXP38991.1"/>
    </source>
</evidence>
<feature type="region of interest" description="Disordered" evidence="1">
    <location>
        <begin position="29"/>
        <end position="50"/>
    </location>
</feature>
<dbReference type="OrthoDB" id="7416805at2"/>
<evidence type="ECO:0000256" key="2">
    <source>
        <dbReference type="SAM" id="SignalP"/>
    </source>
</evidence>
<evidence type="ECO:0000256" key="1">
    <source>
        <dbReference type="SAM" id="MobiDB-lite"/>
    </source>
</evidence>
<dbReference type="SUPFAM" id="SSF56935">
    <property type="entry name" value="Porins"/>
    <property type="match status" value="1"/>
</dbReference>
<keyword evidence="2" id="KW-0732">Signal</keyword>
<protein>
    <submittedName>
        <fullName evidence="3">Preprotein translocase subunit YajC</fullName>
    </submittedName>
</protein>
<gene>
    <name evidence="3" type="ORF">GRI59_10275</name>
</gene>
<proteinExistence type="predicted"/>
<reference evidence="3 4" key="1">
    <citation type="submission" date="2019-12" db="EMBL/GenBank/DDBJ databases">
        <title>Genomic-based taxomic classification of the family Erythrobacteraceae.</title>
        <authorList>
            <person name="Xu L."/>
        </authorList>
    </citation>
    <scope>NUCLEOTIDE SEQUENCE [LARGE SCALE GENOMIC DNA]</scope>
    <source>
        <strain evidence="3 4">JCM 10282</strain>
    </source>
</reference>
<evidence type="ECO:0000313" key="4">
    <source>
        <dbReference type="Proteomes" id="UP000430021"/>
    </source>
</evidence>
<dbReference type="Proteomes" id="UP000430021">
    <property type="component" value="Unassembled WGS sequence"/>
</dbReference>
<dbReference type="AlphaFoldDB" id="A0A6I4UIN6"/>
<feature type="compositionally biased region" description="Gly residues" evidence="1">
    <location>
        <begin position="32"/>
        <end position="44"/>
    </location>
</feature>
<sequence>MEMRARSFAAALLAAGLIAAAANPAYAQAQGQGSGQGQGQGGDTPGQRGNRVVQPYIEVGQIVSAELSPGDDVVTFTQVAVGVDINVQGRNSGAAVSVRYERNIGYGDDSVDTNTISGVARGTLALVPNTLSLEAGALASRSRIDAGGGTTANPLVREDAESRIYSFYAGPSLNTRVGDVDVQGVARVGYNRFEADDALVTQAGNTIDVFDDSVTYLGQLRAGVSPGEVLPVGLAVTAGGFQEDIGNLDQRVRDLFVRGDVTLPVSRTLALVAGAGYEDVEISSRDAVRDANGVPVIGSDGRFVTDPNAPRRIAFDVDGLLWDVGVLWRPSSRTSLQASVGRRYDSTTYYGTFTYVPSQRSAFAVAAYDGVSGVGGTLNNALAGLSSDFEAIRNPVTGDFGGLVSGTEGQALIGGVGSTRSAAFRGRGVRASYQRTMGRTVAALGAGYDRRTFIAAAGTVLAPVNGLTDESYYVIGGLTRQIGQDANITTNAYVNWFNAAGNNNDVTAMGASAAYNQSITQRLVGRAAIAVDYFDSEFTAQDFAFATALVGLRYNF</sequence>
<feature type="signal peptide" evidence="2">
    <location>
        <begin position="1"/>
        <end position="27"/>
    </location>
</feature>
<comment type="caution">
    <text evidence="3">The sequence shown here is derived from an EMBL/GenBank/DDBJ whole genome shotgun (WGS) entry which is preliminary data.</text>
</comment>
<accession>A0A6I4UIN6</accession>
<feature type="chain" id="PRO_5026276726" evidence="2">
    <location>
        <begin position="28"/>
        <end position="556"/>
    </location>
</feature>
<dbReference type="EMBL" id="WTYB01000002">
    <property type="protein sequence ID" value="MXP38991.1"/>
    <property type="molecule type" value="Genomic_DNA"/>
</dbReference>
<organism evidence="3 4">
    <name type="scientific">Erythrobacter ramosus</name>
    <dbReference type="NCBI Taxonomy" id="35811"/>
    <lineage>
        <taxon>Bacteria</taxon>
        <taxon>Pseudomonadati</taxon>
        <taxon>Pseudomonadota</taxon>
        <taxon>Alphaproteobacteria</taxon>
        <taxon>Sphingomonadales</taxon>
        <taxon>Erythrobacteraceae</taxon>
        <taxon>Erythrobacter/Porphyrobacter group</taxon>
        <taxon>Erythrobacter</taxon>
    </lineage>
</organism>
<name>A0A6I4UIN6_9SPHN</name>